<dbReference type="InterPro" id="IPR050595">
    <property type="entry name" value="Bact_response_regulator"/>
</dbReference>
<evidence type="ECO:0000256" key="1">
    <source>
        <dbReference type="ARBA" id="ARBA00022553"/>
    </source>
</evidence>
<dbReference type="PROSITE" id="PS50110">
    <property type="entry name" value="RESPONSE_REGULATORY"/>
    <property type="match status" value="1"/>
</dbReference>
<evidence type="ECO:0000313" key="5">
    <source>
        <dbReference type="Proteomes" id="UP001149140"/>
    </source>
</evidence>
<dbReference type="InterPro" id="IPR001789">
    <property type="entry name" value="Sig_transdc_resp-reg_receiver"/>
</dbReference>
<evidence type="ECO:0000256" key="2">
    <source>
        <dbReference type="PROSITE-ProRule" id="PRU00169"/>
    </source>
</evidence>
<reference evidence="4" key="1">
    <citation type="submission" date="2022-10" db="EMBL/GenBank/DDBJ databases">
        <title>The WGS of Solirubrobacter ginsenosidimutans DSM 21036.</title>
        <authorList>
            <person name="Jiang Z."/>
        </authorList>
    </citation>
    <scope>NUCLEOTIDE SEQUENCE</scope>
    <source>
        <strain evidence="4">DSM 21036</strain>
    </source>
</reference>
<dbReference type="PANTHER" id="PTHR44591">
    <property type="entry name" value="STRESS RESPONSE REGULATOR PROTEIN 1"/>
    <property type="match status" value="1"/>
</dbReference>
<keyword evidence="1 2" id="KW-0597">Phosphoprotein</keyword>
<dbReference type="RefSeq" id="WP_270041833.1">
    <property type="nucleotide sequence ID" value="NZ_JAPDOD010000019.1"/>
</dbReference>
<dbReference type="SMART" id="SM00448">
    <property type="entry name" value="REC"/>
    <property type="match status" value="1"/>
</dbReference>
<protein>
    <submittedName>
        <fullName evidence="4">Response regulator</fullName>
    </submittedName>
</protein>
<dbReference type="InterPro" id="IPR011006">
    <property type="entry name" value="CheY-like_superfamily"/>
</dbReference>
<name>A0A9X3MWG7_9ACTN</name>
<keyword evidence="5" id="KW-1185">Reference proteome</keyword>
<sequence>MDDDPTFRRLARLLLAAHGLDVVAEAGSVADALSTARRVRPTAALVDVELPDGDGFALASELTALDWSPRVVVTSVQSGRRFRAEAERSGAEAFVLKADLATAPLAAWLAVG</sequence>
<dbReference type="SUPFAM" id="SSF52172">
    <property type="entry name" value="CheY-like"/>
    <property type="match status" value="1"/>
</dbReference>
<evidence type="ECO:0000259" key="3">
    <source>
        <dbReference type="PROSITE" id="PS50110"/>
    </source>
</evidence>
<dbReference type="Gene3D" id="3.40.50.2300">
    <property type="match status" value="1"/>
</dbReference>
<accession>A0A9X3MWG7</accession>
<proteinExistence type="predicted"/>
<dbReference type="AlphaFoldDB" id="A0A9X3MWG7"/>
<dbReference type="PANTHER" id="PTHR44591:SF18">
    <property type="entry name" value="REGULATORY PROTEIN"/>
    <property type="match status" value="1"/>
</dbReference>
<dbReference type="EMBL" id="JAPDOD010000019">
    <property type="protein sequence ID" value="MDA0162592.1"/>
    <property type="molecule type" value="Genomic_DNA"/>
</dbReference>
<gene>
    <name evidence="4" type="ORF">OM076_20125</name>
</gene>
<organism evidence="4 5">
    <name type="scientific">Solirubrobacter ginsenosidimutans</name>
    <dbReference type="NCBI Taxonomy" id="490573"/>
    <lineage>
        <taxon>Bacteria</taxon>
        <taxon>Bacillati</taxon>
        <taxon>Actinomycetota</taxon>
        <taxon>Thermoleophilia</taxon>
        <taxon>Solirubrobacterales</taxon>
        <taxon>Solirubrobacteraceae</taxon>
        <taxon>Solirubrobacter</taxon>
    </lineage>
</organism>
<feature type="modified residue" description="4-aspartylphosphate" evidence="2">
    <location>
        <position position="47"/>
    </location>
</feature>
<dbReference type="Pfam" id="PF00072">
    <property type="entry name" value="Response_reg"/>
    <property type="match status" value="1"/>
</dbReference>
<feature type="domain" description="Response regulatory" evidence="3">
    <location>
        <begin position="1"/>
        <end position="112"/>
    </location>
</feature>
<evidence type="ECO:0000313" key="4">
    <source>
        <dbReference type="EMBL" id="MDA0162592.1"/>
    </source>
</evidence>
<dbReference type="GO" id="GO:0000160">
    <property type="term" value="P:phosphorelay signal transduction system"/>
    <property type="evidence" value="ECO:0007669"/>
    <property type="project" value="InterPro"/>
</dbReference>
<dbReference type="Proteomes" id="UP001149140">
    <property type="component" value="Unassembled WGS sequence"/>
</dbReference>
<comment type="caution">
    <text evidence="4">The sequence shown here is derived from an EMBL/GenBank/DDBJ whole genome shotgun (WGS) entry which is preliminary data.</text>
</comment>